<dbReference type="EMBL" id="BFAZ01000013">
    <property type="protein sequence ID" value="GBF44498.1"/>
    <property type="molecule type" value="Genomic_DNA"/>
</dbReference>
<evidence type="ECO:0000313" key="1">
    <source>
        <dbReference type="EMBL" id="GBF44498.1"/>
    </source>
</evidence>
<comment type="caution">
    <text evidence="1">The sequence shown here is derived from an EMBL/GenBank/DDBJ whole genome shotgun (WGS) entry which is preliminary data.</text>
</comment>
<sequence length="176" mass="19881">MSFTVKLDSKKHLEGLSKLFSESKKEIKDTLNELGDLIIDDAVNIEPKPFLDTGFLQGSSFKHVTGKNVELNPLGESVTPGENQNMLPIPSGDMEELHLRVGFLAEYAIYLHDNPDATPRKISNRMDVNGNRIIKKASMEGRGPFWLSSKLDRFSNSVYIPFVQLRFNQRMNGKQL</sequence>
<name>A0A2P2DIP6_9LEPT</name>
<dbReference type="Proteomes" id="UP000245206">
    <property type="component" value="Unassembled WGS sequence"/>
</dbReference>
<dbReference type="OrthoDB" id="327345at2"/>
<dbReference type="RefSeq" id="WP_108961470.1">
    <property type="nucleotide sequence ID" value="NZ_BFAZ01000013.1"/>
</dbReference>
<accession>A0A2P2DIP6</accession>
<keyword evidence="2" id="KW-1185">Reference proteome</keyword>
<organism evidence="1 2">
    <name type="scientific">Leptospira ellinghausenii</name>
    <dbReference type="NCBI Taxonomy" id="1917822"/>
    <lineage>
        <taxon>Bacteria</taxon>
        <taxon>Pseudomonadati</taxon>
        <taxon>Spirochaetota</taxon>
        <taxon>Spirochaetia</taxon>
        <taxon>Leptospirales</taxon>
        <taxon>Leptospiraceae</taxon>
        <taxon>Leptospira</taxon>
    </lineage>
</organism>
<dbReference type="AlphaFoldDB" id="A0A2P2DIP6"/>
<gene>
    <name evidence="1" type="ORF">LPTSP2_38010</name>
</gene>
<protein>
    <submittedName>
        <fullName evidence="1">Uncharacterized protein</fullName>
    </submittedName>
</protein>
<evidence type="ECO:0000313" key="2">
    <source>
        <dbReference type="Proteomes" id="UP000245206"/>
    </source>
</evidence>
<proteinExistence type="predicted"/>
<reference evidence="2" key="1">
    <citation type="journal article" date="2019" name="Microbiol. Immunol.">
        <title>Molecular and phenotypic characterization of Leptospira johnsonii sp. nov., Leptospira ellinghausenii sp. nov. and Leptospira ryugenii sp. nov. isolated from soil and water in Japan.</title>
        <authorList>
            <person name="Masuzawa T."/>
            <person name="Saito M."/>
            <person name="Nakao R."/>
            <person name="Nikaido Y."/>
            <person name="Matsumoto M."/>
            <person name="Ogawa M."/>
            <person name="Yokoyama M."/>
            <person name="Hidaka Y."/>
            <person name="Tomita J."/>
            <person name="Sakakibara K."/>
            <person name="Suzuki K."/>
            <person name="Yasuda S."/>
            <person name="Sato H."/>
            <person name="Yamaguchi M."/>
            <person name="Yoshida S.I."/>
            <person name="Koizumi N."/>
            <person name="Kawamura Y."/>
        </authorList>
    </citation>
    <scope>NUCLEOTIDE SEQUENCE [LARGE SCALE GENOMIC DNA]</scope>
    <source>
        <strain evidence="2">E18</strain>
    </source>
</reference>